<evidence type="ECO:0000313" key="5">
    <source>
        <dbReference type="EMBL" id="KAA0189491.1"/>
    </source>
</evidence>
<dbReference type="GO" id="GO:0005516">
    <property type="term" value="F:calmodulin binding"/>
    <property type="evidence" value="ECO:0007669"/>
    <property type="project" value="UniProtKB-KW"/>
</dbReference>
<dbReference type="OrthoDB" id="2148418at2759"/>
<dbReference type="Pfam" id="PF00612">
    <property type="entry name" value="IQ"/>
    <property type="match status" value="2"/>
</dbReference>
<dbReference type="EMBL" id="LUCM01007696">
    <property type="protein sequence ID" value="KAA0189491.1"/>
    <property type="molecule type" value="Genomic_DNA"/>
</dbReference>
<dbReference type="GO" id="GO:0000922">
    <property type="term" value="C:spindle pole"/>
    <property type="evidence" value="ECO:0007669"/>
    <property type="project" value="TreeGrafter"/>
</dbReference>
<accession>A0A8E0VI25</accession>
<evidence type="ECO:0000256" key="3">
    <source>
        <dbReference type="ARBA" id="ARBA00022737"/>
    </source>
</evidence>
<dbReference type="AlphaFoldDB" id="A0A8E0VI25"/>
<dbReference type="GO" id="GO:0000278">
    <property type="term" value="P:mitotic cell cycle"/>
    <property type="evidence" value="ECO:0007669"/>
    <property type="project" value="TreeGrafter"/>
</dbReference>
<dbReference type="PROSITE" id="PS50096">
    <property type="entry name" value="IQ"/>
    <property type="match status" value="1"/>
</dbReference>
<dbReference type="GO" id="GO:0007051">
    <property type="term" value="P:spindle organization"/>
    <property type="evidence" value="ECO:0007669"/>
    <property type="project" value="TreeGrafter"/>
</dbReference>
<name>A0A8E0VI25_9TREM</name>
<evidence type="ECO:0000256" key="2">
    <source>
        <dbReference type="ARBA" id="ARBA00022490"/>
    </source>
</evidence>
<dbReference type="GO" id="GO:0051295">
    <property type="term" value="P:establishment of meiotic spindle localization"/>
    <property type="evidence" value="ECO:0007669"/>
    <property type="project" value="TreeGrafter"/>
</dbReference>
<protein>
    <submittedName>
        <fullName evidence="5">Abnormal spindle microcephaly-associated protein</fullName>
    </submittedName>
</protein>
<keyword evidence="4" id="KW-0112">Calmodulin-binding</keyword>
<sequence length="309" mass="34501">MERERAALKIQRWWRFDCRNSRQLARENRAAMHIQAVWRGLSTRRRIVQLAAKVLKPIPSHPRAVQFGPIDPILARRLTAVRVRLEKASKIALPSQNLASRATSATECILRSKSVSQVFDAIKCLELCTRLSKEVCYWAVNVSLSKSGTPSSSTSASGPCLHLIFLHLIQSCNRSVPHEDILLSVAGTLLNIIRHRPLAECVQLWWTVPLMDGDDADSSLWFSPALLGRPRSRLDRSESLVRSDLAGDGPSTRSRPVVTDRVARRRDSSIGAFRSSERIQTSMVEAFVGILLRTCRARPGTPVSLLNVV</sequence>
<evidence type="ECO:0000256" key="4">
    <source>
        <dbReference type="ARBA" id="ARBA00022860"/>
    </source>
</evidence>
<comment type="subcellular location">
    <subcellularLocation>
        <location evidence="1">Cytoplasm</location>
    </subcellularLocation>
</comment>
<dbReference type="CDD" id="cd23767">
    <property type="entry name" value="IQCD"/>
    <property type="match status" value="1"/>
</dbReference>
<dbReference type="SMART" id="SM00015">
    <property type="entry name" value="IQ"/>
    <property type="match status" value="2"/>
</dbReference>
<comment type="caution">
    <text evidence="5">The sequence shown here is derived from an EMBL/GenBank/DDBJ whole genome shotgun (WGS) entry which is preliminary data.</text>
</comment>
<keyword evidence="2" id="KW-0963">Cytoplasm</keyword>
<dbReference type="PANTHER" id="PTHR22706:SF1">
    <property type="entry name" value="ASSEMBLY FACTOR FOR SPINDLE MICROTUBULES"/>
    <property type="match status" value="1"/>
</dbReference>
<dbReference type="Gene3D" id="1.20.5.190">
    <property type="match status" value="1"/>
</dbReference>
<dbReference type="PANTHER" id="PTHR22706">
    <property type="entry name" value="ASSEMBLY FACTOR FOR SPINDLE MICROTUBULES"/>
    <property type="match status" value="1"/>
</dbReference>
<keyword evidence="6" id="KW-1185">Reference proteome</keyword>
<gene>
    <name evidence="5" type="ORF">FBUS_11676</name>
</gene>
<organism evidence="5 6">
    <name type="scientific">Fasciolopsis buskii</name>
    <dbReference type="NCBI Taxonomy" id="27845"/>
    <lineage>
        <taxon>Eukaryota</taxon>
        <taxon>Metazoa</taxon>
        <taxon>Spiralia</taxon>
        <taxon>Lophotrochozoa</taxon>
        <taxon>Platyhelminthes</taxon>
        <taxon>Trematoda</taxon>
        <taxon>Digenea</taxon>
        <taxon>Plagiorchiida</taxon>
        <taxon>Echinostomata</taxon>
        <taxon>Echinostomatoidea</taxon>
        <taxon>Fasciolidae</taxon>
        <taxon>Fasciolopsis</taxon>
    </lineage>
</organism>
<keyword evidence="3" id="KW-0677">Repeat</keyword>
<dbReference type="Proteomes" id="UP000728185">
    <property type="component" value="Unassembled WGS sequence"/>
</dbReference>
<dbReference type="InterPro" id="IPR000048">
    <property type="entry name" value="IQ_motif_EF-hand-BS"/>
</dbReference>
<evidence type="ECO:0000256" key="1">
    <source>
        <dbReference type="ARBA" id="ARBA00004496"/>
    </source>
</evidence>
<proteinExistence type="predicted"/>
<reference evidence="5" key="1">
    <citation type="submission" date="2019-05" db="EMBL/GenBank/DDBJ databases">
        <title>Annotation for the trematode Fasciolopsis buski.</title>
        <authorList>
            <person name="Choi Y.-J."/>
        </authorList>
    </citation>
    <scope>NUCLEOTIDE SEQUENCE</scope>
    <source>
        <strain evidence="5">HT</strain>
        <tissue evidence="5">Whole worm</tissue>
    </source>
</reference>
<dbReference type="GO" id="GO:0005737">
    <property type="term" value="C:cytoplasm"/>
    <property type="evidence" value="ECO:0007669"/>
    <property type="project" value="UniProtKB-SubCell"/>
</dbReference>
<evidence type="ECO:0000313" key="6">
    <source>
        <dbReference type="Proteomes" id="UP000728185"/>
    </source>
</evidence>
<dbReference type="InterPro" id="IPR051185">
    <property type="entry name" value="ASPM"/>
</dbReference>